<keyword evidence="5" id="KW-0576">Peroxisome</keyword>
<feature type="binding site" evidence="7">
    <location>
        <position position="183"/>
    </location>
    <ligand>
        <name>5-hydroxyisourate</name>
        <dbReference type="ChEBI" id="CHEBI:18072"/>
    </ligand>
</feature>
<dbReference type="InterPro" id="IPR002042">
    <property type="entry name" value="Uricase"/>
</dbReference>
<evidence type="ECO:0000256" key="1">
    <source>
        <dbReference type="ARBA" id="ARBA00004831"/>
    </source>
</evidence>
<evidence type="ECO:0000313" key="10">
    <source>
        <dbReference type="Proteomes" id="UP001165085"/>
    </source>
</evidence>
<dbReference type="GO" id="GO:0006145">
    <property type="term" value="P:purine nucleobase catabolic process"/>
    <property type="evidence" value="ECO:0007669"/>
    <property type="project" value="TreeGrafter"/>
</dbReference>
<feature type="binding site" evidence="7">
    <location>
        <position position="200"/>
    </location>
    <ligand>
        <name>urate</name>
        <dbReference type="ChEBI" id="CHEBI:17775"/>
    </ligand>
</feature>
<gene>
    <name evidence="9" type="ORF">TrST_g3983</name>
</gene>
<dbReference type="AlphaFoldDB" id="A0A9W7AT55"/>
<feature type="binding site" evidence="7">
    <location>
        <position position="81"/>
    </location>
    <ligand>
        <name>O2</name>
        <dbReference type="ChEBI" id="CHEBI:15379"/>
    </ligand>
</feature>
<feature type="binding site" evidence="7">
    <location>
        <position position="81"/>
    </location>
    <ligand>
        <name>urate</name>
        <dbReference type="ChEBI" id="CHEBI:17775"/>
    </ligand>
</feature>
<feature type="binding site" evidence="7">
    <location>
        <position position="81"/>
    </location>
    <ligand>
        <name>5-hydroxyisourate</name>
        <dbReference type="ChEBI" id="CHEBI:18072"/>
    </ligand>
</feature>
<feature type="binding site" evidence="7">
    <location>
        <position position="82"/>
    </location>
    <ligand>
        <name>5-hydroxyisourate</name>
        <dbReference type="ChEBI" id="CHEBI:18072"/>
    </ligand>
</feature>
<evidence type="ECO:0000256" key="4">
    <source>
        <dbReference type="ARBA" id="ARBA00023002"/>
    </source>
</evidence>
<feature type="binding site" evidence="7">
    <location>
        <position position="82"/>
    </location>
    <ligand>
        <name>urate</name>
        <dbReference type="ChEBI" id="CHEBI:17775"/>
    </ligand>
</feature>
<feature type="binding site" evidence="7">
    <location>
        <position position="183"/>
    </location>
    <ligand>
        <name>urate</name>
        <dbReference type="ChEBI" id="CHEBI:17775"/>
    </ligand>
</feature>
<protein>
    <recommendedName>
        <fullName evidence="5 8">Uricase</fullName>
        <ecNumber evidence="5 8">1.7.3.3</ecNumber>
    </recommendedName>
    <alternativeName>
        <fullName evidence="5">Urate oxidase</fullName>
    </alternativeName>
</protein>
<comment type="caution">
    <text evidence="9">The sequence shown here is derived from an EMBL/GenBank/DDBJ whole genome shotgun (WGS) entry which is preliminary data.</text>
</comment>
<feature type="binding site" evidence="7">
    <location>
        <position position="200"/>
    </location>
    <ligand>
        <name>5-hydroxyisourate</name>
        <dbReference type="ChEBI" id="CHEBI:18072"/>
    </ligand>
</feature>
<evidence type="ECO:0000256" key="2">
    <source>
        <dbReference type="ARBA" id="ARBA00009760"/>
    </source>
</evidence>
<keyword evidence="4 5" id="KW-0560">Oxidoreductase</keyword>
<dbReference type="SUPFAM" id="SSF55620">
    <property type="entry name" value="Tetrahydrobiopterin biosynthesis enzymes-like"/>
    <property type="match status" value="2"/>
</dbReference>
<keyword evidence="10" id="KW-1185">Reference proteome</keyword>
<dbReference type="PANTHER" id="PTHR42874">
    <property type="entry name" value="URICASE"/>
    <property type="match status" value="1"/>
</dbReference>
<evidence type="ECO:0000256" key="6">
    <source>
        <dbReference type="PIRSR" id="PIRSR000241-1"/>
    </source>
</evidence>
<feature type="active site" description="Charge relay system" evidence="6">
    <location>
        <position position="283"/>
    </location>
</feature>
<dbReference type="Pfam" id="PF01014">
    <property type="entry name" value="Uricase"/>
    <property type="match status" value="2"/>
</dbReference>
<comment type="similarity">
    <text evidence="2 5 8">Belongs to the uricase family.</text>
</comment>
<dbReference type="PRINTS" id="PR00093">
    <property type="entry name" value="URICASE"/>
</dbReference>
<feature type="active site" description="Charge relay system" evidence="6">
    <location>
        <position position="35"/>
    </location>
</feature>
<feature type="binding site" evidence="7">
    <location>
        <position position="255"/>
    </location>
    <ligand>
        <name>urate</name>
        <dbReference type="ChEBI" id="CHEBI:17775"/>
    </ligand>
</feature>
<feature type="binding site" evidence="7">
    <location>
        <position position="281"/>
    </location>
    <ligand>
        <name>urate</name>
        <dbReference type="ChEBI" id="CHEBI:17775"/>
    </ligand>
</feature>
<evidence type="ECO:0000256" key="8">
    <source>
        <dbReference type="RuleBase" id="RU004455"/>
    </source>
</evidence>
<comment type="function">
    <text evidence="5 8">Catalyzes the oxidation of uric acid to 5-hydroxyisourate, which is further processed to form (S)-allantoin.</text>
</comment>
<dbReference type="GO" id="GO:0019628">
    <property type="term" value="P:urate catabolic process"/>
    <property type="evidence" value="ECO:0007669"/>
    <property type="project" value="TreeGrafter"/>
</dbReference>
<sequence>MSGRIAPVTDAAEAQAKLTKLRTQDFSLPVHSHGKAKVRVMKVVRTEAKHFCYEYSVDTTLYSPTYERVFTADDNTDLVATDTQKNTVYVVAKRTKADSPEQFAVDLCKHFLSEYSILTGAEALVRQVVWERAVVDGSDHDHGWIKRGPEMNVGHCKFDRDDVPVVTSKLQGYTIFKSTQSGFANYLQDKYTLLPPCEERCLSTEMDATWTYARDIDGDCGGSFDYSSLRTTVVSELTKGIFGPASGGVFSVSLQATIYDAGCMVLTACPDVKNIKIETPNKHYLPYRQLETLGETFEDDVFTPTDEPSGTIQCIVER</sequence>
<dbReference type="EC" id="1.7.3.3" evidence="5 8"/>
<feature type="binding site" evidence="7">
    <location>
        <position position="281"/>
    </location>
    <ligand>
        <name>5-hydroxyisourate</name>
        <dbReference type="ChEBI" id="CHEBI:18072"/>
    </ligand>
</feature>
<feature type="active site" description="Charge relay system" evidence="6">
    <location>
        <position position="81"/>
    </location>
</feature>
<dbReference type="PIRSF" id="PIRSF000241">
    <property type="entry name" value="Urate_oxidase"/>
    <property type="match status" value="1"/>
</dbReference>
<dbReference type="GO" id="GO:0004846">
    <property type="term" value="F:urate oxidase activity"/>
    <property type="evidence" value="ECO:0007669"/>
    <property type="project" value="UniProtKB-EC"/>
</dbReference>
<comment type="subcellular location">
    <subcellularLocation>
        <location evidence="5">Peroxisome</location>
    </subcellularLocation>
</comment>
<dbReference type="EMBL" id="BRXY01000181">
    <property type="protein sequence ID" value="GMH74633.1"/>
    <property type="molecule type" value="Genomic_DNA"/>
</dbReference>
<dbReference type="OrthoDB" id="9992118at2759"/>
<dbReference type="Proteomes" id="UP001165085">
    <property type="component" value="Unassembled WGS sequence"/>
</dbReference>
<evidence type="ECO:0000313" key="9">
    <source>
        <dbReference type="EMBL" id="GMH74633.1"/>
    </source>
</evidence>
<evidence type="ECO:0000256" key="7">
    <source>
        <dbReference type="PIRSR" id="PIRSR000241-2"/>
    </source>
</evidence>
<dbReference type="PANTHER" id="PTHR42874:SF1">
    <property type="entry name" value="URICASE"/>
    <property type="match status" value="1"/>
</dbReference>
<evidence type="ECO:0000256" key="3">
    <source>
        <dbReference type="ARBA" id="ARBA00022631"/>
    </source>
</evidence>
<comment type="catalytic activity">
    <reaction evidence="5 8">
        <text>urate + O2 + H2O = 5-hydroxyisourate + H2O2</text>
        <dbReference type="Rhea" id="RHEA:21368"/>
        <dbReference type="ChEBI" id="CHEBI:15377"/>
        <dbReference type="ChEBI" id="CHEBI:15379"/>
        <dbReference type="ChEBI" id="CHEBI:16240"/>
        <dbReference type="ChEBI" id="CHEBI:17775"/>
        <dbReference type="ChEBI" id="CHEBI:18072"/>
        <dbReference type="EC" id="1.7.3.3"/>
    </reaction>
</comment>
<reference evidence="10" key="1">
    <citation type="journal article" date="2023" name="Commun. Biol.">
        <title>Genome analysis of Parmales, the sister group of diatoms, reveals the evolutionary specialization of diatoms from phago-mixotrophs to photoautotrophs.</title>
        <authorList>
            <person name="Ban H."/>
            <person name="Sato S."/>
            <person name="Yoshikawa S."/>
            <person name="Yamada K."/>
            <person name="Nakamura Y."/>
            <person name="Ichinomiya M."/>
            <person name="Sato N."/>
            <person name="Blanc-Mathieu R."/>
            <person name="Endo H."/>
            <person name="Kuwata A."/>
            <person name="Ogata H."/>
        </authorList>
    </citation>
    <scope>NUCLEOTIDE SEQUENCE [LARGE SCALE GENOMIC DNA]</scope>
    <source>
        <strain evidence="10">NIES 3701</strain>
    </source>
</reference>
<keyword evidence="3 5" id="KW-0659">Purine metabolism</keyword>
<dbReference type="NCBIfam" id="TIGR03383">
    <property type="entry name" value="urate_oxi"/>
    <property type="match status" value="1"/>
</dbReference>
<feature type="binding site" evidence="7">
    <location>
        <position position="281"/>
    </location>
    <ligand>
        <name>O2</name>
        <dbReference type="ChEBI" id="CHEBI:15379"/>
    </ligand>
</feature>
<comment type="pathway">
    <text evidence="1 5">Purine metabolism; urate degradation; (S)-allantoin from urate: step 1/3.</text>
</comment>
<proteinExistence type="inferred from homology"/>
<name>A0A9W7AT55_9STRA</name>
<evidence type="ECO:0000256" key="5">
    <source>
        <dbReference type="PIRNR" id="PIRNR000241"/>
    </source>
</evidence>
<dbReference type="Gene3D" id="3.10.270.10">
    <property type="entry name" value="Urate Oxidase"/>
    <property type="match status" value="1"/>
</dbReference>
<organism evidence="9 10">
    <name type="scientific">Triparma strigata</name>
    <dbReference type="NCBI Taxonomy" id="1606541"/>
    <lineage>
        <taxon>Eukaryota</taxon>
        <taxon>Sar</taxon>
        <taxon>Stramenopiles</taxon>
        <taxon>Ochrophyta</taxon>
        <taxon>Bolidophyceae</taxon>
        <taxon>Parmales</taxon>
        <taxon>Triparmaceae</taxon>
        <taxon>Triparma</taxon>
    </lineage>
</organism>
<accession>A0A9W7AT55</accession>
<dbReference type="GO" id="GO:0005777">
    <property type="term" value="C:peroxisome"/>
    <property type="evidence" value="ECO:0007669"/>
    <property type="project" value="UniProtKB-SubCell"/>
</dbReference>